<reference evidence="2 3" key="1">
    <citation type="submission" date="2019-03" db="EMBL/GenBank/DDBJ databases">
        <title>Nematode-trapping fungi genome.</title>
        <authorList>
            <person name="Vidal-Diez De Ulzurrun G."/>
        </authorList>
    </citation>
    <scope>NUCLEOTIDE SEQUENCE [LARGE SCALE GENOMIC DNA]</scope>
    <source>
        <strain evidence="2 3">TWF154</strain>
    </source>
</reference>
<feature type="region of interest" description="Disordered" evidence="1">
    <location>
        <begin position="1"/>
        <end position="22"/>
    </location>
</feature>
<organism evidence="2 3">
    <name type="scientific">Orbilia oligospora</name>
    <name type="common">Nematode-trapping fungus</name>
    <name type="synonym">Arthrobotrys oligospora</name>
    <dbReference type="NCBI Taxonomy" id="2813651"/>
    <lineage>
        <taxon>Eukaryota</taxon>
        <taxon>Fungi</taxon>
        <taxon>Dikarya</taxon>
        <taxon>Ascomycota</taxon>
        <taxon>Pezizomycotina</taxon>
        <taxon>Orbiliomycetes</taxon>
        <taxon>Orbiliales</taxon>
        <taxon>Orbiliaceae</taxon>
        <taxon>Orbilia</taxon>
    </lineage>
</organism>
<protein>
    <submittedName>
        <fullName evidence="2">Uncharacterized protein</fullName>
    </submittedName>
</protein>
<feature type="compositionally biased region" description="Basic and acidic residues" evidence="1">
    <location>
        <begin position="1"/>
        <end position="13"/>
    </location>
</feature>
<dbReference type="AlphaFoldDB" id="A0A7C8KKQ0"/>
<accession>A0A7C8KKQ0</accession>
<evidence type="ECO:0000256" key="1">
    <source>
        <dbReference type="SAM" id="MobiDB-lite"/>
    </source>
</evidence>
<dbReference type="Proteomes" id="UP000297595">
    <property type="component" value="Unassembled WGS sequence"/>
</dbReference>
<proteinExistence type="predicted"/>
<name>A0A7C8KKQ0_ORBOL</name>
<dbReference type="EMBL" id="SOZJ01000003">
    <property type="protein sequence ID" value="TGJ68700.1"/>
    <property type="molecule type" value="Genomic_DNA"/>
</dbReference>
<evidence type="ECO:0000313" key="3">
    <source>
        <dbReference type="Proteomes" id="UP000297595"/>
    </source>
</evidence>
<sequence length="99" mass="11577">MGESNRRKLEARKPQQRNQLGLQLQPQTCRDRSWVPKRLHTMHSYLEIYESEQPQGHPRSTHVFAEHLFGVLKILTLYEVQCKIYSSQATQTLRQGVGC</sequence>
<comment type="caution">
    <text evidence="2">The sequence shown here is derived from an EMBL/GenBank/DDBJ whole genome shotgun (WGS) entry which is preliminary data.</text>
</comment>
<evidence type="ECO:0000313" key="2">
    <source>
        <dbReference type="EMBL" id="TGJ68700.1"/>
    </source>
</evidence>
<gene>
    <name evidence="2" type="ORF">EYR41_004791</name>
</gene>